<organism evidence="1">
    <name type="scientific">Arion vulgaris</name>
    <dbReference type="NCBI Taxonomy" id="1028688"/>
    <lineage>
        <taxon>Eukaryota</taxon>
        <taxon>Metazoa</taxon>
        <taxon>Spiralia</taxon>
        <taxon>Lophotrochozoa</taxon>
        <taxon>Mollusca</taxon>
        <taxon>Gastropoda</taxon>
        <taxon>Heterobranchia</taxon>
        <taxon>Euthyneura</taxon>
        <taxon>Panpulmonata</taxon>
        <taxon>Eupulmonata</taxon>
        <taxon>Stylommatophora</taxon>
        <taxon>Helicina</taxon>
        <taxon>Arionoidea</taxon>
        <taxon>Arionidae</taxon>
        <taxon>Arion</taxon>
    </lineage>
</organism>
<feature type="non-terminal residue" evidence="1">
    <location>
        <position position="1"/>
    </location>
</feature>
<evidence type="ECO:0000313" key="1">
    <source>
        <dbReference type="EMBL" id="CEK47454.1"/>
    </source>
</evidence>
<reference evidence="1" key="1">
    <citation type="submission" date="2014-12" db="EMBL/GenBank/DDBJ databases">
        <title>Insight into the proteome of Arion vulgaris.</title>
        <authorList>
            <person name="Aradska J."/>
            <person name="Bulat T."/>
            <person name="Smidak R."/>
            <person name="Sarate P."/>
            <person name="Gangsoo J."/>
            <person name="Sialana F."/>
            <person name="Bilban M."/>
            <person name="Lubec G."/>
        </authorList>
    </citation>
    <scope>NUCLEOTIDE SEQUENCE</scope>
    <source>
        <tissue evidence="1">Skin</tissue>
    </source>
</reference>
<gene>
    <name evidence="1" type="primary">ORF1405</name>
</gene>
<sequence>LAPDGKLLILVDDLSVINILKYPIPLNNMRETIWRMNENTLEESHLWIPSHCNVSGKQNS</sequence>
<accession>A0A0B6XU86</accession>
<dbReference type="AlphaFoldDB" id="A0A0B6XU86"/>
<name>A0A0B6XU86_9EUPU</name>
<protein>
    <submittedName>
        <fullName evidence="1">Uncharacterized protein</fullName>
    </submittedName>
</protein>
<dbReference type="EMBL" id="HACG01000589">
    <property type="protein sequence ID" value="CEK47454.1"/>
    <property type="molecule type" value="Transcribed_RNA"/>
</dbReference>
<proteinExistence type="predicted"/>